<dbReference type="Proteomes" id="UP000070299">
    <property type="component" value="Unassembled WGS sequence"/>
</dbReference>
<dbReference type="RefSeq" id="WP_068373011.1">
    <property type="nucleotide sequence ID" value="NZ_LSNE01000003.1"/>
</dbReference>
<sequence length="256" mass="26642">MKTINRFCLGTLFVLSTLNYAHASMVNVGGVSWDPDALSDWSGVVGLVHQDINSSTGEISGFGRINSMNNTGSAIFCPSCELTFQFGGFMPLGSTLLPSAGTVIDYSGGYLNVFVDFTPETDDFDFTKLTAFNTGDEGGANALWLSTVGHAFSGLTTFTGTAVNTSGSLNLSGLGYLDVVGGLAAANLNTNTILTNNGLADIKFVTSFAIDVTPTSANGSGNYQGDSVAVTAPANLLLFLLGGFGLSCLSRFRKKQ</sequence>
<dbReference type="AlphaFoldDB" id="A0A136A3V6"/>
<protein>
    <recommendedName>
        <fullName evidence="5">PEP-CTERM protein-sorting domain-containing protein</fullName>
    </recommendedName>
</protein>
<keyword evidence="4" id="KW-1185">Reference proteome</keyword>
<reference evidence="4" key="1">
    <citation type="submission" date="2016-02" db="EMBL/GenBank/DDBJ databases">
        <authorList>
            <person name="Schultz-Johansen M."/>
            <person name="Glaring M.A."/>
            <person name="Bech P.K."/>
            <person name="Stougaard P."/>
        </authorList>
    </citation>
    <scope>NUCLEOTIDE SEQUENCE [LARGE SCALE GENOMIC DNA]</scope>
    <source>
        <strain evidence="4">S66</strain>
    </source>
</reference>
<feature type="chain" id="PRO_5007469493" description="PEP-CTERM protein-sorting domain-containing protein" evidence="2">
    <location>
        <begin position="24"/>
        <end position="256"/>
    </location>
</feature>
<feature type="transmembrane region" description="Helical" evidence="1">
    <location>
        <begin position="232"/>
        <end position="252"/>
    </location>
</feature>
<proteinExistence type="predicted"/>
<evidence type="ECO:0000256" key="2">
    <source>
        <dbReference type="SAM" id="SignalP"/>
    </source>
</evidence>
<accession>A0A136A3V6</accession>
<organism evidence="3 4">
    <name type="scientific">Paraglaciecola hydrolytica</name>
    <dbReference type="NCBI Taxonomy" id="1799789"/>
    <lineage>
        <taxon>Bacteria</taxon>
        <taxon>Pseudomonadati</taxon>
        <taxon>Pseudomonadota</taxon>
        <taxon>Gammaproteobacteria</taxon>
        <taxon>Alteromonadales</taxon>
        <taxon>Alteromonadaceae</taxon>
        <taxon>Paraglaciecola</taxon>
    </lineage>
</organism>
<keyword evidence="1" id="KW-1133">Transmembrane helix</keyword>
<dbReference type="STRING" id="1799789.AX660_07195"/>
<comment type="caution">
    <text evidence="3">The sequence shown here is derived from an EMBL/GenBank/DDBJ whole genome shotgun (WGS) entry which is preliminary data.</text>
</comment>
<keyword evidence="1" id="KW-0812">Transmembrane</keyword>
<gene>
    <name evidence="3" type="ORF">AX660_07195</name>
</gene>
<keyword evidence="2" id="KW-0732">Signal</keyword>
<dbReference type="EMBL" id="LSNE01000003">
    <property type="protein sequence ID" value="KXI29810.1"/>
    <property type="molecule type" value="Genomic_DNA"/>
</dbReference>
<evidence type="ECO:0000256" key="1">
    <source>
        <dbReference type="SAM" id="Phobius"/>
    </source>
</evidence>
<name>A0A136A3V6_9ALTE</name>
<keyword evidence="1" id="KW-0472">Membrane</keyword>
<feature type="signal peptide" evidence="2">
    <location>
        <begin position="1"/>
        <end position="23"/>
    </location>
</feature>
<dbReference type="OrthoDB" id="5959021at2"/>
<evidence type="ECO:0008006" key="5">
    <source>
        <dbReference type="Google" id="ProtNLM"/>
    </source>
</evidence>
<evidence type="ECO:0000313" key="3">
    <source>
        <dbReference type="EMBL" id="KXI29810.1"/>
    </source>
</evidence>
<evidence type="ECO:0000313" key="4">
    <source>
        <dbReference type="Proteomes" id="UP000070299"/>
    </source>
</evidence>